<keyword evidence="8" id="KW-1185">Reference proteome</keyword>
<dbReference type="STRING" id="335541.Swol_1096"/>
<keyword evidence="2 4" id="KW-0378">Hydrolase</keyword>
<dbReference type="PANTHER" id="PTHR40079">
    <property type="entry name" value="MANNAN ENDO-1,4-BETA-MANNOSIDASE E-RELATED"/>
    <property type="match status" value="1"/>
</dbReference>
<feature type="signal peptide" evidence="5">
    <location>
        <begin position="1"/>
        <end position="28"/>
    </location>
</feature>
<feature type="chain" id="PRO_5004168545" description="GH26 domain-containing protein" evidence="5">
    <location>
        <begin position="29"/>
        <end position="533"/>
    </location>
</feature>
<proteinExistence type="inferred from homology"/>
<evidence type="ECO:0000259" key="6">
    <source>
        <dbReference type="PROSITE" id="PS51764"/>
    </source>
</evidence>
<dbReference type="PANTHER" id="PTHR40079:SF4">
    <property type="entry name" value="GH26 DOMAIN-CONTAINING PROTEIN-RELATED"/>
    <property type="match status" value="1"/>
</dbReference>
<evidence type="ECO:0000256" key="2">
    <source>
        <dbReference type="ARBA" id="ARBA00022801"/>
    </source>
</evidence>
<dbReference type="InterPro" id="IPR017853">
    <property type="entry name" value="GH"/>
</dbReference>
<sequence>MRKKHCFIALFILAIFLPPVFYPLDACAATTFIKNGAINYQAEFNSYDDIKAIATLKPGINRLLDYSQAYSIDYPSHMNIDASLSQVKTSLWDDKTCIEIYRDDFSQTVHTAAAYQYYSNQFLNNRKDHQIQENRSITIAGVKAHLLRWQRSKLSRVAGDKNYYMSVEIPRNSKEVYTILIKSSSPVESFLPLVKSFTFIDNNGYSKINTRFKKKDKAWNEETKAFYEQYFGPDASLQWGIFENSAPANMDYLNKLEENLNYKFNFLVLYKTFDTPFPLEELQKAYDEQKYVELTLQTMWYNRDNSSVTYDILNGHYDYFFEDYAEKARQFGHPILFRLNNEMNGDWCVYSSYYSSKDSELFKEVWRYIYNIFQHKQVDNVIWVWNPHDLSFPGFMWNHYLNYFPGEEYVDIIGLTGYNTGTYHKGEIWRGFRQIYDPLYEEYCRYFDYPFMISEFACSSVGGNKALWIEEMFAQMEKYDRIKVAIWFNGVDFDLVGRAARKYRLDESPAIIEAFQKGLPSYKPDPKANKTQQ</sequence>
<dbReference type="Proteomes" id="UP000001968">
    <property type="component" value="Chromosome"/>
</dbReference>
<dbReference type="OrthoDB" id="9802773at2"/>
<dbReference type="RefSeq" id="WP_011640510.1">
    <property type="nucleotide sequence ID" value="NC_008346.1"/>
</dbReference>
<keyword evidence="5" id="KW-0732">Signal</keyword>
<dbReference type="SUPFAM" id="SSF51445">
    <property type="entry name" value="(Trans)glycosidases"/>
    <property type="match status" value="1"/>
</dbReference>
<evidence type="ECO:0000256" key="1">
    <source>
        <dbReference type="ARBA" id="ARBA00007754"/>
    </source>
</evidence>
<dbReference type="KEGG" id="swo:Swol_1096"/>
<dbReference type="CAZy" id="GH26">
    <property type="family name" value="Glycoside Hydrolase Family 26"/>
</dbReference>
<dbReference type="Gene3D" id="3.20.20.80">
    <property type="entry name" value="Glycosidases"/>
    <property type="match status" value="1"/>
</dbReference>
<evidence type="ECO:0000313" key="8">
    <source>
        <dbReference type="Proteomes" id="UP000001968"/>
    </source>
</evidence>
<feature type="active site" description="Nucleophile" evidence="4">
    <location>
        <position position="455"/>
    </location>
</feature>
<dbReference type="GO" id="GO:0006080">
    <property type="term" value="P:substituted mannan metabolic process"/>
    <property type="evidence" value="ECO:0007669"/>
    <property type="project" value="InterPro"/>
</dbReference>
<protein>
    <recommendedName>
        <fullName evidence="6">GH26 domain-containing protein</fullName>
    </recommendedName>
</protein>
<evidence type="ECO:0000256" key="3">
    <source>
        <dbReference type="ARBA" id="ARBA00023295"/>
    </source>
</evidence>
<dbReference type="Pfam" id="PF02156">
    <property type="entry name" value="Glyco_hydro_26"/>
    <property type="match status" value="1"/>
</dbReference>
<accession>Q0AXZ8</accession>
<evidence type="ECO:0000313" key="7">
    <source>
        <dbReference type="EMBL" id="ABI68406.1"/>
    </source>
</evidence>
<dbReference type="HOGENOM" id="CLU_515537_0_0_9"/>
<dbReference type="eggNOG" id="COG4124">
    <property type="taxonomic scope" value="Bacteria"/>
</dbReference>
<dbReference type="InterPro" id="IPR000805">
    <property type="entry name" value="Glyco_hydro_26"/>
</dbReference>
<comment type="similarity">
    <text evidence="1 4">Belongs to the glycosyl hydrolase 26 family.</text>
</comment>
<dbReference type="EMBL" id="CP000448">
    <property type="protein sequence ID" value="ABI68406.1"/>
    <property type="molecule type" value="Genomic_DNA"/>
</dbReference>
<dbReference type="InterPro" id="IPR022790">
    <property type="entry name" value="GH26_dom"/>
</dbReference>
<dbReference type="PROSITE" id="PS51764">
    <property type="entry name" value="GH26"/>
    <property type="match status" value="1"/>
</dbReference>
<gene>
    <name evidence="7" type="ordered locus">Swol_1096</name>
</gene>
<feature type="domain" description="GH26" evidence="6">
    <location>
        <begin position="137"/>
        <end position="515"/>
    </location>
</feature>
<feature type="active site" description="Proton donor" evidence="4">
    <location>
        <position position="342"/>
    </location>
</feature>
<keyword evidence="3 4" id="KW-0326">Glycosidase</keyword>
<reference evidence="8" key="1">
    <citation type="journal article" date="2010" name="Environ. Microbiol.">
        <title>The genome of Syntrophomonas wolfei: new insights into syntrophic metabolism and biohydrogen production.</title>
        <authorList>
            <person name="Sieber J.R."/>
            <person name="Sims D.R."/>
            <person name="Han C."/>
            <person name="Kim E."/>
            <person name="Lykidis A."/>
            <person name="Lapidus A.L."/>
            <person name="McDonnald E."/>
            <person name="Rohlin L."/>
            <person name="Culley D.E."/>
            <person name="Gunsalus R."/>
            <person name="McInerney M.J."/>
        </authorList>
    </citation>
    <scope>NUCLEOTIDE SEQUENCE [LARGE SCALE GENOMIC DNA]</scope>
    <source>
        <strain evidence="8">DSM 2245B / Goettingen</strain>
    </source>
</reference>
<dbReference type="GO" id="GO:0016985">
    <property type="term" value="F:mannan endo-1,4-beta-mannosidase activity"/>
    <property type="evidence" value="ECO:0007669"/>
    <property type="project" value="InterPro"/>
</dbReference>
<evidence type="ECO:0000256" key="4">
    <source>
        <dbReference type="PROSITE-ProRule" id="PRU01100"/>
    </source>
</evidence>
<evidence type="ECO:0000256" key="5">
    <source>
        <dbReference type="SAM" id="SignalP"/>
    </source>
</evidence>
<name>Q0AXZ8_SYNWW</name>
<organism evidence="7 8">
    <name type="scientific">Syntrophomonas wolfei subsp. wolfei (strain DSM 2245B / Goettingen)</name>
    <dbReference type="NCBI Taxonomy" id="335541"/>
    <lineage>
        <taxon>Bacteria</taxon>
        <taxon>Bacillati</taxon>
        <taxon>Bacillota</taxon>
        <taxon>Clostridia</taxon>
        <taxon>Eubacteriales</taxon>
        <taxon>Syntrophomonadaceae</taxon>
        <taxon>Syntrophomonas</taxon>
    </lineage>
</organism>
<dbReference type="AlphaFoldDB" id="Q0AXZ8"/>